<feature type="transmembrane region" description="Helical" evidence="3">
    <location>
        <begin position="24"/>
        <end position="42"/>
    </location>
</feature>
<dbReference type="Pfam" id="PF07228">
    <property type="entry name" value="SpoIIE"/>
    <property type="match status" value="1"/>
</dbReference>
<dbReference type="Gene3D" id="3.60.40.10">
    <property type="entry name" value="PPM-type phosphatase domain"/>
    <property type="match status" value="1"/>
</dbReference>
<dbReference type="InterPro" id="IPR036457">
    <property type="entry name" value="PPM-type-like_dom_sf"/>
</dbReference>
<dbReference type="EMBL" id="BMGT01000002">
    <property type="protein sequence ID" value="GGG73642.1"/>
    <property type="molecule type" value="Genomic_DNA"/>
</dbReference>
<keyword evidence="3" id="KW-1133">Transmembrane helix</keyword>
<dbReference type="AlphaFoldDB" id="A0A917M1P5"/>
<keyword evidence="2" id="KW-0175">Coiled coil</keyword>
<organism evidence="5 6">
    <name type="scientific">Edaphobacter dinghuensis</name>
    <dbReference type="NCBI Taxonomy" id="1560005"/>
    <lineage>
        <taxon>Bacteria</taxon>
        <taxon>Pseudomonadati</taxon>
        <taxon>Acidobacteriota</taxon>
        <taxon>Terriglobia</taxon>
        <taxon>Terriglobales</taxon>
        <taxon>Acidobacteriaceae</taxon>
        <taxon>Edaphobacter</taxon>
    </lineage>
</organism>
<keyword evidence="6" id="KW-1185">Reference proteome</keyword>
<dbReference type="PANTHER" id="PTHR43156">
    <property type="entry name" value="STAGE II SPORULATION PROTEIN E-RELATED"/>
    <property type="match status" value="1"/>
</dbReference>
<comment type="caution">
    <text evidence="5">The sequence shown here is derived from an EMBL/GenBank/DDBJ whole genome shotgun (WGS) entry which is preliminary data.</text>
</comment>
<proteinExistence type="predicted"/>
<dbReference type="SMART" id="SM00331">
    <property type="entry name" value="PP2C_SIG"/>
    <property type="match status" value="1"/>
</dbReference>
<gene>
    <name evidence="5" type="ORF">GCM10011585_15240</name>
</gene>
<sequence>MAFFRSKKDGDALKRYELVEEKRIFGMLNFVVLLSIAAVAYTDWFVVANISLGYLYVLSLALSALVNPLLLTISLAAICTFLQDIFGPPSNTISLRVVHDAIMLGVFLATGYLVWLIARQRSRLIEEVRQQRDEYESDLVLAAQVQQQVLPSPRTFQGLELAGTMHAARLLGGDYYDFFQISDDIVDVVIADVSGKGAAAALLMPSLSVALRLRARELSGPAAIMKDLDGVLKQVTRPASFVTMFYARFHLAAKTLEYANGGHNPPILLRPSGEIRLLEASGPILGILNGTVYSNVTINLESGDILTLYTDGVTEQENKQDEQFSVDRLEQVLSEHTHVSSNTIVDAICEAVPAFAGAAEQSDDFTVVVAKVS</sequence>
<feature type="transmembrane region" description="Helical" evidence="3">
    <location>
        <begin position="54"/>
        <end position="81"/>
    </location>
</feature>
<evidence type="ECO:0000256" key="2">
    <source>
        <dbReference type="SAM" id="Coils"/>
    </source>
</evidence>
<dbReference type="InterPro" id="IPR052016">
    <property type="entry name" value="Bact_Sigma-Reg"/>
</dbReference>
<keyword evidence="3" id="KW-0812">Transmembrane</keyword>
<keyword evidence="3" id="KW-0472">Membrane</keyword>
<dbReference type="SUPFAM" id="SSF81606">
    <property type="entry name" value="PP2C-like"/>
    <property type="match status" value="1"/>
</dbReference>
<reference evidence="5" key="2">
    <citation type="submission" date="2020-09" db="EMBL/GenBank/DDBJ databases">
        <authorList>
            <person name="Sun Q."/>
            <person name="Zhou Y."/>
        </authorList>
    </citation>
    <scope>NUCLEOTIDE SEQUENCE</scope>
    <source>
        <strain evidence="5">CGMCC 1.12997</strain>
    </source>
</reference>
<dbReference type="Proteomes" id="UP000647241">
    <property type="component" value="Unassembled WGS sequence"/>
</dbReference>
<evidence type="ECO:0000313" key="6">
    <source>
        <dbReference type="Proteomes" id="UP000647241"/>
    </source>
</evidence>
<protein>
    <recommendedName>
        <fullName evidence="4">PPM-type phosphatase domain-containing protein</fullName>
    </recommendedName>
</protein>
<evidence type="ECO:0000256" key="1">
    <source>
        <dbReference type="ARBA" id="ARBA00022801"/>
    </source>
</evidence>
<dbReference type="PANTHER" id="PTHR43156:SF2">
    <property type="entry name" value="STAGE II SPORULATION PROTEIN E"/>
    <property type="match status" value="1"/>
</dbReference>
<feature type="transmembrane region" description="Helical" evidence="3">
    <location>
        <begin position="101"/>
        <end position="118"/>
    </location>
</feature>
<evidence type="ECO:0000313" key="5">
    <source>
        <dbReference type="EMBL" id="GGG73642.1"/>
    </source>
</evidence>
<evidence type="ECO:0000256" key="3">
    <source>
        <dbReference type="SAM" id="Phobius"/>
    </source>
</evidence>
<dbReference type="GO" id="GO:0016791">
    <property type="term" value="F:phosphatase activity"/>
    <property type="evidence" value="ECO:0007669"/>
    <property type="project" value="TreeGrafter"/>
</dbReference>
<accession>A0A917M1P5</accession>
<reference evidence="5" key="1">
    <citation type="journal article" date="2014" name="Int. J. Syst. Evol. Microbiol.">
        <title>Complete genome sequence of Corynebacterium casei LMG S-19264T (=DSM 44701T), isolated from a smear-ripened cheese.</title>
        <authorList>
            <consortium name="US DOE Joint Genome Institute (JGI-PGF)"/>
            <person name="Walter F."/>
            <person name="Albersmeier A."/>
            <person name="Kalinowski J."/>
            <person name="Ruckert C."/>
        </authorList>
    </citation>
    <scope>NUCLEOTIDE SEQUENCE</scope>
    <source>
        <strain evidence="5">CGMCC 1.12997</strain>
    </source>
</reference>
<evidence type="ECO:0000259" key="4">
    <source>
        <dbReference type="SMART" id="SM00331"/>
    </source>
</evidence>
<keyword evidence="1" id="KW-0378">Hydrolase</keyword>
<dbReference type="InterPro" id="IPR001932">
    <property type="entry name" value="PPM-type_phosphatase-like_dom"/>
</dbReference>
<dbReference type="RefSeq" id="WP_188553581.1">
    <property type="nucleotide sequence ID" value="NZ_BMGT01000002.1"/>
</dbReference>
<name>A0A917M1P5_9BACT</name>
<feature type="coiled-coil region" evidence="2">
    <location>
        <begin position="118"/>
        <end position="145"/>
    </location>
</feature>
<feature type="domain" description="PPM-type phosphatase" evidence="4">
    <location>
        <begin position="156"/>
        <end position="372"/>
    </location>
</feature>